<sequence>MFQINECESLETLRKAPCFSLDDFYNYGHAKHVPRISENFLEWFIGFFEGDGYLGFRTVVTYDRLYFSICQKEKFIIEKIAYTFGFGSVSSFKNKKNGPIYWRWSLDSKSSIESIAFLLSGNLILKSRQKQFLNWVEVGQKKGMFKPPFNKNKPWLAQLSLNNAWLSGFIDAEGCFYANFQMSSLVLKKLNFQNQNSFNLNQFCELKPHLWQKMTLTQCTSPENLLVFKEILNLFKSSSSIHCFKNKLKTNEYSKNQYIRIEFKCLKSQDLIVNYLSKYKLKTIKYISYRRWWRIYLRRKTKLHLSPQGIKRLYRLVKAVNLHKKEVYIKNYQ</sequence>
<name>A0A1B2RZ86_9CHLO</name>
<dbReference type="PANTHER" id="PTHR36181:SF4">
    <property type="entry name" value="LAGLIDADG ENDONUCLEASE"/>
    <property type="match status" value="1"/>
</dbReference>
<dbReference type="Pfam" id="PF00961">
    <property type="entry name" value="LAGLIDADG_1"/>
    <property type="match status" value="1"/>
</dbReference>
<accession>A0A1B2RZ86</accession>
<keyword evidence="2" id="KW-0934">Plastid</keyword>
<dbReference type="PANTHER" id="PTHR36181">
    <property type="entry name" value="INTRON-ENCODED ENDONUCLEASE AI3-RELATED"/>
    <property type="match status" value="1"/>
</dbReference>
<dbReference type="EMBL" id="KX306824">
    <property type="protein sequence ID" value="AOC61643.1"/>
    <property type="molecule type" value="Genomic_DNA"/>
</dbReference>
<evidence type="ECO:0000259" key="1">
    <source>
        <dbReference type="Pfam" id="PF00961"/>
    </source>
</evidence>
<keyword evidence="2" id="KW-0540">Nuclease</keyword>
<reference evidence="2" key="1">
    <citation type="journal article" date="2016" name="Genome Biol. Evol.">
        <title>Mitochondrion-to-Chloroplast DNA Transfers and Intragenomic Proliferation of Chloroplast Group II Introns in Gloeotilopsis Green Algae (Ulotrichales, Ulvophyceae).</title>
        <authorList>
            <person name="Turmel M."/>
            <person name="Otis C."/>
            <person name="Lemieux C."/>
        </authorList>
    </citation>
    <scope>NUCLEOTIDE SEQUENCE</scope>
</reference>
<dbReference type="GO" id="GO:0005739">
    <property type="term" value="C:mitochondrion"/>
    <property type="evidence" value="ECO:0007669"/>
    <property type="project" value="UniProtKB-ARBA"/>
</dbReference>
<organism evidence="2">
    <name type="scientific">Gloeotilopsis planctonica</name>
    <dbReference type="NCBI Taxonomy" id="34157"/>
    <lineage>
        <taxon>Eukaryota</taxon>
        <taxon>Viridiplantae</taxon>
        <taxon>Chlorophyta</taxon>
        <taxon>core chlorophytes</taxon>
        <taxon>Ulvophyceae</taxon>
        <taxon>OUU clade</taxon>
        <taxon>Ulotrichales</taxon>
        <taxon>Ulotrichaceae</taxon>
        <taxon>Gloeotilopsis</taxon>
    </lineage>
</organism>
<geneLocation type="chloroplast" evidence="2"/>
<feature type="domain" description="Homing endonuclease LAGLIDADG" evidence="1">
    <location>
        <begin position="166"/>
        <end position="296"/>
    </location>
</feature>
<dbReference type="Gene3D" id="3.10.28.10">
    <property type="entry name" value="Homing endonucleases"/>
    <property type="match status" value="2"/>
</dbReference>
<keyword evidence="2" id="KW-0255">Endonuclease</keyword>
<keyword evidence="2" id="KW-0150">Chloroplast</keyword>
<dbReference type="GO" id="GO:0004519">
    <property type="term" value="F:endonuclease activity"/>
    <property type="evidence" value="ECO:0007669"/>
    <property type="project" value="UniProtKB-KW"/>
</dbReference>
<dbReference type="InterPro" id="IPR004860">
    <property type="entry name" value="LAGLIDADG_dom"/>
</dbReference>
<dbReference type="InterPro" id="IPR027434">
    <property type="entry name" value="Homing_endonucl"/>
</dbReference>
<proteinExistence type="predicted"/>
<dbReference type="InterPro" id="IPR051289">
    <property type="entry name" value="LAGLIDADG_Endonuclease"/>
</dbReference>
<protein>
    <submittedName>
        <fullName evidence="2">Putative LAGLIDADG homing endonuclease</fullName>
    </submittedName>
</protein>
<gene>
    <name evidence="2" type="primary">orf333</name>
</gene>
<dbReference type="SUPFAM" id="SSF55608">
    <property type="entry name" value="Homing endonucleases"/>
    <property type="match status" value="2"/>
</dbReference>
<evidence type="ECO:0000313" key="2">
    <source>
        <dbReference type="EMBL" id="AOC61643.1"/>
    </source>
</evidence>
<dbReference type="AlphaFoldDB" id="A0A1B2RZ86"/>
<keyword evidence="2" id="KW-0378">Hydrolase</keyword>